<name>A0A8H7NHM3_BIOOC</name>
<gene>
    <name evidence="1" type="ORF">IM811_011513</name>
</gene>
<protein>
    <submittedName>
        <fullName evidence="1">Uncharacterized protein</fullName>
    </submittedName>
</protein>
<organism evidence="1 2">
    <name type="scientific">Bionectria ochroleuca</name>
    <name type="common">Gliocladium roseum</name>
    <dbReference type="NCBI Taxonomy" id="29856"/>
    <lineage>
        <taxon>Eukaryota</taxon>
        <taxon>Fungi</taxon>
        <taxon>Dikarya</taxon>
        <taxon>Ascomycota</taxon>
        <taxon>Pezizomycotina</taxon>
        <taxon>Sordariomycetes</taxon>
        <taxon>Hypocreomycetidae</taxon>
        <taxon>Hypocreales</taxon>
        <taxon>Bionectriaceae</taxon>
        <taxon>Clonostachys</taxon>
    </lineage>
</organism>
<evidence type="ECO:0000313" key="1">
    <source>
        <dbReference type="EMBL" id="KAF9756072.1"/>
    </source>
</evidence>
<proteinExistence type="predicted"/>
<sequence length="180" mass="20556">MQLRCVPYHDPEIIRNAALRFIAQVEAGASFPLLATGTLVFGPEAVIRYETWDAWFEEEAQKMAINLRGPDKWDRITHLLTELTRTLIADPLLWYHINEIPTSTLVLDPRYMQLGSASLFGGRADNARKATLEEVRRAVEGLPIICLGELKEWSVANDHFDYPIIPWARITFASHKRQAQ</sequence>
<dbReference type="AlphaFoldDB" id="A0A8H7NHM3"/>
<reference evidence="1" key="1">
    <citation type="submission" date="2020-10" db="EMBL/GenBank/DDBJ databases">
        <title>High-Quality Genome Resource of Clonostachys rosea strain S41 by Oxford Nanopore Long-Read Sequencing.</title>
        <authorList>
            <person name="Wang H."/>
        </authorList>
    </citation>
    <scope>NUCLEOTIDE SEQUENCE</scope>
    <source>
        <strain evidence="1">S41</strain>
    </source>
</reference>
<dbReference type="Proteomes" id="UP000616885">
    <property type="component" value="Unassembled WGS sequence"/>
</dbReference>
<accession>A0A8H7NHM3</accession>
<comment type="caution">
    <text evidence="1">The sequence shown here is derived from an EMBL/GenBank/DDBJ whole genome shotgun (WGS) entry which is preliminary data.</text>
</comment>
<evidence type="ECO:0000313" key="2">
    <source>
        <dbReference type="Proteomes" id="UP000616885"/>
    </source>
</evidence>
<dbReference type="EMBL" id="JADCTT010000003">
    <property type="protein sequence ID" value="KAF9756072.1"/>
    <property type="molecule type" value="Genomic_DNA"/>
</dbReference>